<organism evidence="16 17">
    <name type="scientific">Pyricularia oryzae</name>
    <name type="common">Rice blast fungus</name>
    <name type="synonym">Magnaporthe oryzae</name>
    <dbReference type="NCBI Taxonomy" id="318829"/>
    <lineage>
        <taxon>Eukaryota</taxon>
        <taxon>Fungi</taxon>
        <taxon>Dikarya</taxon>
        <taxon>Ascomycota</taxon>
        <taxon>Pezizomycotina</taxon>
        <taxon>Sordariomycetes</taxon>
        <taxon>Sordariomycetidae</taxon>
        <taxon>Magnaporthales</taxon>
        <taxon>Pyriculariaceae</taxon>
        <taxon>Pyricularia</taxon>
    </lineage>
</organism>
<evidence type="ECO:0000256" key="12">
    <source>
        <dbReference type="ARBA" id="ARBA00023326"/>
    </source>
</evidence>
<dbReference type="PANTHER" id="PTHR42715:SF5">
    <property type="entry name" value="BETA-GLUCOSIDASE M-RELATED"/>
    <property type="match status" value="1"/>
</dbReference>
<feature type="chain" id="PRO_5020476680" description="beta-glucosidase" evidence="14">
    <location>
        <begin position="20"/>
        <end position="810"/>
    </location>
</feature>
<keyword evidence="10 13" id="KW-0119">Carbohydrate metabolism</keyword>
<dbReference type="PRINTS" id="PR00133">
    <property type="entry name" value="GLHYDRLASE3"/>
</dbReference>
<dbReference type="AlphaFoldDB" id="A0A4P7NR39"/>
<dbReference type="SUPFAM" id="SSF52279">
    <property type="entry name" value="Beta-D-glucan exohydrolase, C-terminal domain"/>
    <property type="match status" value="1"/>
</dbReference>
<dbReference type="Pfam" id="PF00933">
    <property type="entry name" value="Glyco_hydro_3"/>
    <property type="match status" value="1"/>
</dbReference>
<accession>A0A4P7NR39</accession>
<evidence type="ECO:0000256" key="1">
    <source>
        <dbReference type="ARBA" id="ARBA00000448"/>
    </source>
</evidence>
<evidence type="ECO:0000256" key="3">
    <source>
        <dbReference type="ARBA" id="ARBA00004987"/>
    </source>
</evidence>
<dbReference type="InterPro" id="IPR002772">
    <property type="entry name" value="Glyco_hydro_3_C"/>
</dbReference>
<dbReference type="SUPFAM" id="SSF51445">
    <property type="entry name" value="(Trans)glycosidases"/>
    <property type="match status" value="1"/>
</dbReference>
<dbReference type="InterPro" id="IPR026891">
    <property type="entry name" value="Fn3-like"/>
</dbReference>
<evidence type="ECO:0000256" key="10">
    <source>
        <dbReference type="ARBA" id="ARBA00023277"/>
    </source>
</evidence>
<keyword evidence="5" id="KW-0964">Secreted</keyword>
<dbReference type="Gene3D" id="3.20.20.300">
    <property type="entry name" value="Glycoside hydrolase, family 3, N-terminal domain"/>
    <property type="match status" value="1"/>
</dbReference>
<dbReference type="GO" id="GO:0030245">
    <property type="term" value="P:cellulose catabolic process"/>
    <property type="evidence" value="ECO:0007669"/>
    <property type="project" value="UniProtKB-UniPathway"/>
</dbReference>
<dbReference type="FunFam" id="3.40.50.1700:FF:000008">
    <property type="entry name" value="Beta-glucosidase"/>
    <property type="match status" value="1"/>
</dbReference>
<evidence type="ECO:0000256" key="11">
    <source>
        <dbReference type="ARBA" id="ARBA00023295"/>
    </source>
</evidence>
<proteinExistence type="inferred from homology"/>
<dbReference type="InterPro" id="IPR017853">
    <property type="entry name" value="GH"/>
</dbReference>
<evidence type="ECO:0000256" key="2">
    <source>
        <dbReference type="ARBA" id="ARBA00004613"/>
    </source>
</evidence>
<evidence type="ECO:0000256" key="13">
    <source>
        <dbReference type="RuleBase" id="RU361161"/>
    </source>
</evidence>
<feature type="signal peptide" evidence="14">
    <location>
        <begin position="1"/>
        <end position="19"/>
    </location>
</feature>
<evidence type="ECO:0000256" key="14">
    <source>
        <dbReference type="SAM" id="SignalP"/>
    </source>
</evidence>
<evidence type="ECO:0000256" key="8">
    <source>
        <dbReference type="ARBA" id="ARBA00023001"/>
    </source>
</evidence>
<dbReference type="InterPro" id="IPR001764">
    <property type="entry name" value="Glyco_hydro_3_N"/>
</dbReference>
<evidence type="ECO:0000256" key="9">
    <source>
        <dbReference type="ARBA" id="ARBA00023180"/>
    </source>
</evidence>
<evidence type="ECO:0000313" key="16">
    <source>
        <dbReference type="EMBL" id="QBZ64236.1"/>
    </source>
</evidence>
<gene>
    <name evidence="16" type="ORF">PoMZ_05930</name>
</gene>
<dbReference type="EC" id="3.2.1.21" evidence="13"/>
<keyword evidence="12 13" id="KW-0624">Polysaccharide degradation</keyword>
<dbReference type="UniPathway" id="UPA00696"/>
<evidence type="ECO:0000259" key="15">
    <source>
        <dbReference type="SMART" id="SM01217"/>
    </source>
</evidence>
<keyword evidence="6 14" id="KW-0732">Signal</keyword>
<dbReference type="PROSITE" id="PS00775">
    <property type="entry name" value="GLYCOSYL_HYDROL_F3"/>
    <property type="match status" value="1"/>
</dbReference>
<keyword evidence="11 13" id="KW-0326">Glycosidase</keyword>
<evidence type="ECO:0000256" key="4">
    <source>
        <dbReference type="ARBA" id="ARBA00005336"/>
    </source>
</evidence>
<dbReference type="Gene3D" id="2.60.40.10">
    <property type="entry name" value="Immunoglobulins"/>
    <property type="match status" value="1"/>
</dbReference>
<comment type="pathway">
    <text evidence="3 13">Glycan metabolism; cellulose degradation.</text>
</comment>
<evidence type="ECO:0000313" key="17">
    <source>
        <dbReference type="Proteomes" id="UP000294847"/>
    </source>
</evidence>
<reference evidence="16 17" key="1">
    <citation type="journal article" date="2019" name="Mol. Biol. Evol.">
        <title>Blast fungal genomes show frequent chromosomal changes, gene gains and losses, and effector gene turnover.</title>
        <authorList>
            <person name="Gomez Luciano L.B."/>
            <person name="Jason Tsai I."/>
            <person name="Chuma I."/>
            <person name="Tosa Y."/>
            <person name="Chen Y.H."/>
            <person name="Li J.Y."/>
            <person name="Li M.Y."/>
            <person name="Jade Lu M.Y."/>
            <person name="Nakayashiki H."/>
            <person name="Li W.H."/>
        </authorList>
    </citation>
    <scope>NUCLEOTIDE SEQUENCE [LARGE SCALE GENOMIC DNA]</scope>
    <source>
        <strain evidence="16">MZ5-1-6</strain>
    </source>
</reference>
<dbReference type="GO" id="GO:0005576">
    <property type="term" value="C:extracellular region"/>
    <property type="evidence" value="ECO:0007669"/>
    <property type="project" value="UniProtKB-SubCell"/>
</dbReference>
<comment type="subcellular location">
    <subcellularLocation>
        <location evidence="2">Secreted</location>
    </subcellularLocation>
</comment>
<comment type="catalytic activity">
    <reaction evidence="1 13">
        <text>Hydrolysis of terminal, non-reducing beta-D-glucosyl residues with release of beta-D-glucose.</text>
        <dbReference type="EC" id="3.2.1.21"/>
    </reaction>
</comment>
<dbReference type="EMBL" id="CP034209">
    <property type="protein sequence ID" value="QBZ64236.1"/>
    <property type="molecule type" value="Genomic_DNA"/>
</dbReference>
<dbReference type="Pfam" id="PF01915">
    <property type="entry name" value="Glyco_hydro_3_C"/>
    <property type="match status" value="1"/>
</dbReference>
<dbReference type="SMART" id="SM01217">
    <property type="entry name" value="Fn3_like"/>
    <property type="match status" value="1"/>
</dbReference>
<dbReference type="InterPro" id="IPR050288">
    <property type="entry name" value="Cellulose_deg_GH3"/>
</dbReference>
<name>A0A4P7NR39_PYROR</name>
<dbReference type="InterPro" id="IPR019800">
    <property type="entry name" value="Glyco_hydro_3_AS"/>
</dbReference>
<dbReference type="Pfam" id="PF14310">
    <property type="entry name" value="Fn3-like"/>
    <property type="match status" value="1"/>
</dbReference>
<dbReference type="InterPro" id="IPR036962">
    <property type="entry name" value="Glyco_hydro_3_N_sf"/>
</dbReference>
<dbReference type="GO" id="GO:0008422">
    <property type="term" value="F:beta-glucosidase activity"/>
    <property type="evidence" value="ECO:0007669"/>
    <property type="project" value="UniProtKB-EC"/>
</dbReference>
<sequence>MLCGKVFLVALGLVPLSLSQDTQSKAYFEELERFWSYGRSPSVYPSPESSGLGDWDDAYAKAKELVAQMTMEEKENVTIGYQHSLNGCVGKGGSVPRLGFPGFCMSNAGNGVGGTEGANAYPAALHVGASWNRQLAYDRALHMGREFKAKGANVALGPAVGPLGRVAKGGRNWEATGNDPYLTGVLAYETILGLQKSVIACLKHIVGNEQETSRKPPRYLPNNHNQSLSSNIDDKTMHELYLWPFQDSVRAGVGSVMSAYQRTNNSDSSQNSKVLNGLLKTELAFQGFVVSDWFAHQSGLASAQAGLDVVMPVAPLWSNGNLTKMVNNGSLPLSRLDDMVTRSLAAWYKYGSPSMTDIGHGLPVSLTSPHQFVDARDPSSKKTIFQGAVEGHVLVKNVNKALPLRKPKFLSIFGYDAVAQKLNTRERAGFSLWGRGMAGAHRYANGSELTMDMYDWFFASSVAQHEAGPEVAFNGTLITGGGSGATAGPYIDAPLDAFQRRAYDDDTLLAWDVQNHAPDVNAASEACIVFINAQATEGWDRKNLTDSYSDNLVNVVAEQCNNTMVVVHAAGVRLVDAWYDHPNITAVVLAHLPGQDSGRSLVEVMYGKQSFSGRLPYTVAKREADYGSLLDPVFPSDETPYYPQSNFTEGVYIDYKHFLKHNITPRFEFGFGLTYTNFEYANLTISVDEQAASSELPPRESEILPGGLVSLWDEVVRVSCTVTNVGDVAAAEVAQLYLGVPGGPERVLRGFEKRVLEPGEGTVFEFALTRRDVSSWDVVRQGWVLQRGSYEVYVGKSVLDTPLRDSFEIL</sequence>
<dbReference type="InterPro" id="IPR013783">
    <property type="entry name" value="Ig-like_fold"/>
</dbReference>
<evidence type="ECO:0000256" key="7">
    <source>
        <dbReference type="ARBA" id="ARBA00022801"/>
    </source>
</evidence>
<keyword evidence="7 13" id="KW-0378">Hydrolase</keyword>
<dbReference type="Gene3D" id="3.40.50.1700">
    <property type="entry name" value="Glycoside hydrolase family 3 C-terminal domain"/>
    <property type="match status" value="1"/>
</dbReference>
<feature type="domain" description="Fibronectin type III-like" evidence="15">
    <location>
        <begin position="732"/>
        <end position="798"/>
    </location>
</feature>
<evidence type="ECO:0000256" key="6">
    <source>
        <dbReference type="ARBA" id="ARBA00022729"/>
    </source>
</evidence>
<protein>
    <recommendedName>
        <fullName evidence="13">beta-glucosidase</fullName>
        <ecNumber evidence="13">3.2.1.21</ecNumber>
    </recommendedName>
</protein>
<evidence type="ECO:0000256" key="5">
    <source>
        <dbReference type="ARBA" id="ARBA00022525"/>
    </source>
</evidence>
<keyword evidence="9" id="KW-0325">Glycoprotein</keyword>
<dbReference type="Proteomes" id="UP000294847">
    <property type="component" value="Chromosome 6"/>
</dbReference>
<dbReference type="InterPro" id="IPR036881">
    <property type="entry name" value="Glyco_hydro_3_C_sf"/>
</dbReference>
<dbReference type="PANTHER" id="PTHR42715">
    <property type="entry name" value="BETA-GLUCOSIDASE"/>
    <property type="match status" value="1"/>
</dbReference>
<dbReference type="FunFam" id="3.20.20.300:FF:000002">
    <property type="entry name" value="Probable beta-glucosidase"/>
    <property type="match status" value="1"/>
</dbReference>
<keyword evidence="8" id="KW-0136">Cellulose degradation</keyword>
<comment type="similarity">
    <text evidence="4 13">Belongs to the glycosyl hydrolase 3 family.</text>
</comment>